<evidence type="ECO:0000313" key="4">
    <source>
        <dbReference type="Proteomes" id="UP000541558"/>
    </source>
</evidence>
<feature type="compositionally biased region" description="Polar residues" evidence="2">
    <location>
        <begin position="475"/>
        <end position="496"/>
    </location>
</feature>
<feature type="region of interest" description="Disordered" evidence="2">
    <location>
        <begin position="39"/>
        <end position="88"/>
    </location>
</feature>
<dbReference type="EMBL" id="JAACJK010000220">
    <property type="protein sequence ID" value="KAF5315669.1"/>
    <property type="molecule type" value="Genomic_DNA"/>
</dbReference>
<evidence type="ECO:0000256" key="1">
    <source>
        <dbReference type="ARBA" id="ARBA00008433"/>
    </source>
</evidence>
<dbReference type="Proteomes" id="UP000541558">
    <property type="component" value="Unassembled WGS sequence"/>
</dbReference>
<proteinExistence type="inferred from homology"/>
<dbReference type="GO" id="GO:1990130">
    <property type="term" value="C:GATOR1 complex"/>
    <property type="evidence" value="ECO:0007669"/>
    <property type="project" value="TreeGrafter"/>
</dbReference>
<evidence type="ECO:0000256" key="2">
    <source>
        <dbReference type="SAM" id="MobiDB-lite"/>
    </source>
</evidence>
<dbReference type="GO" id="GO:0005096">
    <property type="term" value="F:GTPase activator activity"/>
    <property type="evidence" value="ECO:0007669"/>
    <property type="project" value="TreeGrafter"/>
</dbReference>
<feature type="compositionally biased region" description="Low complexity" evidence="2">
    <location>
        <begin position="39"/>
        <end position="56"/>
    </location>
</feature>
<dbReference type="PANTHER" id="PTHR12991">
    <property type="entry name" value="NITROGEN PERMEASE REGULATOR 2/TUMOR SUPPRESSOR CANDIDATE 4"/>
    <property type="match status" value="1"/>
</dbReference>
<reference evidence="3 4" key="1">
    <citation type="journal article" date="2020" name="ISME J.">
        <title>Uncovering the hidden diversity of litter-decomposition mechanisms in mushroom-forming fungi.</title>
        <authorList>
            <person name="Floudas D."/>
            <person name="Bentzer J."/>
            <person name="Ahren D."/>
            <person name="Johansson T."/>
            <person name="Persson P."/>
            <person name="Tunlid A."/>
        </authorList>
    </citation>
    <scope>NUCLEOTIDE SEQUENCE [LARGE SCALE GENOMIC DNA]</scope>
    <source>
        <strain evidence="3 4">CBS 175.51</strain>
    </source>
</reference>
<gene>
    <name evidence="3" type="ORF">D9611_004930</name>
</gene>
<feature type="compositionally biased region" description="Polar residues" evidence="2">
    <location>
        <begin position="69"/>
        <end position="87"/>
    </location>
</feature>
<accession>A0A8H5B321</accession>
<organism evidence="3 4">
    <name type="scientific">Ephemerocybe angulata</name>
    <dbReference type="NCBI Taxonomy" id="980116"/>
    <lineage>
        <taxon>Eukaryota</taxon>
        <taxon>Fungi</taxon>
        <taxon>Dikarya</taxon>
        <taxon>Basidiomycota</taxon>
        <taxon>Agaricomycotina</taxon>
        <taxon>Agaricomycetes</taxon>
        <taxon>Agaricomycetidae</taxon>
        <taxon>Agaricales</taxon>
        <taxon>Agaricineae</taxon>
        <taxon>Psathyrellaceae</taxon>
        <taxon>Ephemerocybe</taxon>
    </lineage>
</organism>
<dbReference type="AlphaFoldDB" id="A0A8H5B321"/>
<feature type="compositionally biased region" description="Basic and acidic residues" evidence="2">
    <location>
        <begin position="603"/>
        <end position="616"/>
    </location>
</feature>
<dbReference type="PANTHER" id="PTHR12991:SF10">
    <property type="entry name" value="GATOR COMPLEX PROTEIN NPRL2"/>
    <property type="match status" value="1"/>
</dbReference>
<dbReference type="Pfam" id="PF06218">
    <property type="entry name" value="NPR2"/>
    <property type="match status" value="2"/>
</dbReference>
<dbReference type="GO" id="GO:1904262">
    <property type="term" value="P:negative regulation of TORC1 signaling"/>
    <property type="evidence" value="ECO:0007669"/>
    <property type="project" value="TreeGrafter"/>
</dbReference>
<dbReference type="InterPro" id="IPR009348">
    <property type="entry name" value="NPR2-like"/>
</dbReference>
<evidence type="ECO:0008006" key="5">
    <source>
        <dbReference type="Google" id="ProtNLM"/>
    </source>
</evidence>
<sequence length="716" mass="79646">MQDGGDSFLPRIQSVFYAIFDETIGPKIVYQVPEGLIASGSQQAPQSGGSDYVSSPSPSPDPLSPPTPQRGNASTSDLPSRNSSVSLASPADYFNRRGRSFPSPQKRSLSAQRTLFNFSDISMYVIPPSALCGRLVICSTRRHRIIGFPVELPGGYRRNYFRYNLCFVFERSADLSCYEPIVRKVSRVLKNCEEESNFLSSAQTSHQVHAILEQLYEDLNSYSETSIPIDQFNSIELKIFPFYPNPPEVKDWMVPLCLINLTRRIEDNWDLTMQKVCRYIDGVNHVSRIAQLADCDIRLTRQAISHLLFYQVIMTLDIFQYSNMYTLCKSIQWLADESHVKDECGPYVVKPGTKAIPDWPDLLQLYCHLRTGNTLHEWMELYDVEKYGIDVRRFTTFGVIKGFLRRVHRYPTYIPPQPQYGLETTAYEGPVMARKRARSLNNPAGLRFPAFTSPPTPLTISTMDHFIRQPSQNSSAILSPMESGSTVDQPLTSAASRPSMAAGHRTRRASAAEKVLEQLRSRDVQKSSGGTGSGLHSPRTSWMHFPQHRDDSSLPSASQDRASIHSAVPGTSYATTIGSATTVSAASVATMRPSSPVRNGHHHNTDRTSGGRDSRRTSTVMPPSGPPPSPVMPKVVLTPSRMRGNRSPSTPVTHLLNGQPIPYPPELIPLLDGDHHTDEIGVTLNVGWPQLEEWLVALGGGQGNGDFGEHVVIIYR</sequence>
<protein>
    <recommendedName>
        <fullName evidence="5">NPR2-domain-containing protein</fullName>
    </recommendedName>
</protein>
<evidence type="ECO:0000313" key="3">
    <source>
        <dbReference type="EMBL" id="KAF5315669.1"/>
    </source>
</evidence>
<feature type="region of interest" description="Disordered" evidence="2">
    <location>
        <begin position="585"/>
        <end position="632"/>
    </location>
</feature>
<dbReference type="OrthoDB" id="338854at2759"/>
<feature type="compositionally biased region" description="Pro residues" evidence="2">
    <location>
        <begin position="57"/>
        <end position="68"/>
    </location>
</feature>
<keyword evidence="4" id="KW-1185">Reference proteome</keyword>
<feature type="compositionally biased region" description="Basic and acidic residues" evidence="2">
    <location>
        <begin position="510"/>
        <end position="525"/>
    </location>
</feature>
<dbReference type="GO" id="GO:0010508">
    <property type="term" value="P:positive regulation of autophagy"/>
    <property type="evidence" value="ECO:0007669"/>
    <property type="project" value="TreeGrafter"/>
</dbReference>
<name>A0A8H5B321_9AGAR</name>
<feature type="region of interest" description="Disordered" evidence="2">
    <location>
        <begin position="475"/>
        <end position="563"/>
    </location>
</feature>
<dbReference type="GO" id="GO:0005774">
    <property type="term" value="C:vacuolar membrane"/>
    <property type="evidence" value="ECO:0007669"/>
    <property type="project" value="TreeGrafter"/>
</dbReference>
<comment type="similarity">
    <text evidence="1">Belongs to the NPR2 family.</text>
</comment>
<comment type="caution">
    <text evidence="3">The sequence shown here is derived from an EMBL/GenBank/DDBJ whole genome shotgun (WGS) entry which is preliminary data.</text>
</comment>